<dbReference type="Ensembl" id="ENSCPGT00000018020.1">
    <property type="protein sequence ID" value="ENSCPGP00000016473.1"/>
    <property type="gene ID" value="ENSCPGG00000011586.1"/>
</dbReference>
<name>A0A8C3K3Q1_9CHAR</name>
<feature type="compositionally biased region" description="Basic residues" evidence="1">
    <location>
        <begin position="1"/>
        <end position="13"/>
    </location>
</feature>
<evidence type="ECO:0000313" key="3">
    <source>
        <dbReference type="Proteomes" id="UP000694419"/>
    </source>
</evidence>
<reference evidence="2" key="2">
    <citation type="submission" date="2025-09" db="UniProtKB">
        <authorList>
            <consortium name="Ensembl"/>
        </authorList>
    </citation>
    <scope>IDENTIFICATION</scope>
</reference>
<organism evidence="2 3">
    <name type="scientific">Calidris pygmaea</name>
    <name type="common">Spoon-billed sandpiper</name>
    <dbReference type="NCBI Taxonomy" id="425635"/>
    <lineage>
        <taxon>Eukaryota</taxon>
        <taxon>Metazoa</taxon>
        <taxon>Chordata</taxon>
        <taxon>Craniata</taxon>
        <taxon>Vertebrata</taxon>
        <taxon>Euteleostomi</taxon>
        <taxon>Archelosauria</taxon>
        <taxon>Archosauria</taxon>
        <taxon>Dinosauria</taxon>
        <taxon>Saurischia</taxon>
        <taxon>Theropoda</taxon>
        <taxon>Coelurosauria</taxon>
        <taxon>Aves</taxon>
        <taxon>Neognathae</taxon>
        <taxon>Neoaves</taxon>
        <taxon>Charadriiformes</taxon>
        <taxon>Scolopacidae</taxon>
        <taxon>Calidris</taxon>
    </lineage>
</organism>
<proteinExistence type="predicted"/>
<dbReference type="Proteomes" id="UP000694419">
    <property type="component" value="Unplaced"/>
</dbReference>
<reference evidence="2" key="1">
    <citation type="submission" date="2025-08" db="UniProtKB">
        <authorList>
            <consortium name="Ensembl"/>
        </authorList>
    </citation>
    <scope>IDENTIFICATION</scope>
</reference>
<keyword evidence="3" id="KW-1185">Reference proteome</keyword>
<accession>A0A8C3K3Q1</accession>
<feature type="region of interest" description="Disordered" evidence="1">
    <location>
        <begin position="1"/>
        <end position="21"/>
    </location>
</feature>
<evidence type="ECO:0000313" key="2">
    <source>
        <dbReference type="Ensembl" id="ENSCPGP00000016473.1"/>
    </source>
</evidence>
<sequence>DPARQRSQRRGGCKRPWLGGRGSCTCGSHNSHGPASARLSQFPATTSQMPFLLLLTWGDSVVPSPAKQSSHLRASWP</sequence>
<protein>
    <submittedName>
        <fullName evidence="2">Uncharacterized protein</fullName>
    </submittedName>
</protein>
<evidence type="ECO:0000256" key="1">
    <source>
        <dbReference type="SAM" id="MobiDB-lite"/>
    </source>
</evidence>
<dbReference type="AlphaFoldDB" id="A0A8C3K3Q1"/>